<evidence type="ECO:0000256" key="3">
    <source>
        <dbReference type="ARBA" id="ARBA00022844"/>
    </source>
</evidence>
<feature type="region of interest" description="Disordered" evidence="4">
    <location>
        <begin position="1"/>
        <end position="58"/>
    </location>
</feature>
<dbReference type="InterPro" id="IPR029053">
    <property type="entry name" value="Viral_coat"/>
</dbReference>
<feature type="domain" description="Astrovirus capsid protein inner core" evidence="5">
    <location>
        <begin position="42"/>
        <end position="255"/>
    </location>
</feature>
<evidence type="ECO:0000256" key="1">
    <source>
        <dbReference type="ARBA" id="ARBA00004328"/>
    </source>
</evidence>
<reference evidence="6" key="1">
    <citation type="submission" date="2017-04" db="EMBL/GenBank/DDBJ databases">
        <title>Detection Astroviruses from rat and house shrew feces from Guangzhou and Xiamen City.</title>
        <authorList>
            <person name="Qiu M."/>
            <person name="Zheng X."/>
            <person name="Chen X."/>
            <person name="Ge J."/>
            <person name="Cheng M."/>
            <person name="Xiong Y."/>
            <person name="Chen S."/>
            <person name="Zhong X."/>
            <person name="Huo S."/>
            <person name="Mo Y."/>
            <person name="Ke X."/>
            <person name="Zhou W."/>
            <person name="Chen Q."/>
        </authorList>
    </citation>
    <scope>NUCLEOTIDE SEQUENCE</scope>
    <source>
        <strain evidence="6">X104</strain>
    </source>
</reference>
<feature type="region of interest" description="Disordered" evidence="4">
    <location>
        <begin position="791"/>
        <end position="810"/>
    </location>
</feature>
<dbReference type="InterPro" id="IPR004337">
    <property type="entry name" value="Astro_capsid_N"/>
</dbReference>
<evidence type="ECO:0000256" key="4">
    <source>
        <dbReference type="SAM" id="MobiDB-lite"/>
    </source>
</evidence>
<evidence type="ECO:0000313" key="6">
    <source>
        <dbReference type="EMBL" id="AVE17141.1"/>
    </source>
</evidence>
<keyword evidence="3" id="KW-0946">Virion</keyword>
<organism evidence="6">
    <name type="scientific">Rat astrovirus Rt/X104/Xiamen</name>
    <dbReference type="NCBI Taxonomy" id="2093376"/>
    <lineage>
        <taxon>Viruses</taxon>
        <taxon>Riboviria</taxon>
        <taxon>Orthornavirae</taxon>
        <taxon>Pisuviricota</taxon>
        <taxon>Stelpaviricetes</taxon>
        <taxon>Stellavirales</taxon>
        <taxon>Astroviridae</taxon>
    </lineage>
</organism>
<feature type="compositionally biased region" description="Low complexity" evidence="4">
    <location>
        <begin position="8"/>
        <end position="19"/>
    </location>
</feature>
<dbReference type="GO" id="GO:0019028">
    <property type="term" value="C:viral capsid"/>
    <property type="evidence" value="ECO:0007669"/>
    <property type="project" value="UniProtKB-KW"/>
</dbReference>
<evidence type="ECO:0000256" key="2">
    <source>
        <dbReference type="ARBA" id="ARBA00022561"/>
    </source>
</evidence>
<feature type="compositionally biased region" description="Basic residues" evidence="4">
    <location>
        <begin position="22"/>
        <end position="33"/>
    </location>
</feature>
<dbReference type="Gene3D" id="2.60.120.20">
    <property type="match status" value="1"/>
</dbReference>
<evidence type="ECO:0000259" key="5">
    <source>
        <dbReference type="Pfam" id="PF03115"/>
    </source>
</evidence>
<sequence>MAGDNAAGSSGSGPRAAVGCNPRRRRRRTRQRGAKGPNGVGVVRRQPPPVGRRRSRFARTARAVARQVLRSEGPRAAVGQRSTIALGQVKTNTSGGVEVELTVPINPLLMRESSGPNTVGPIQMLASSYALWKLRWVKVFLKPLVGGSAVSGTIVRASLNQSGEPGQNNWSGLGARRHVDVTPGKHGTFTLEARDIPGMRQGWFDTNPNGGMGKAIGGTLEIHTYGATVSTYQAKPFTGPLFLVEVMCHWDFANFQSQPGLLQMEVGTQTSEQSEKEKATVDAKAGGPIDILVDEKSKLGIATGNEPAALSRAGGEQTGNTVWMIVDSAVSASTAIFPPPFSWLAQAGWWFVKRIFGAPVSSGGNTLVRLRVYQNFEDAQNNRPCIATSNASSTPVPTEWTYYQLTGESTGLAPAAVTPVVADVVIPEQPKPVSGGVRILGMPVTYENVNAQNYCSPEWYVYENTATIQNGALGTFVGSKFVHVNGIQYVKDPLIVQHQSTADVIVPFNQIKTIANLWFQQNGTKIPVANVKAYSMVAFGPSGQTDAWVLRLYCVMEQAINYVWGATGKVWKSIITVQADPATTQGDSTSNGLIPKPMLTVREMAWGDRKPNHQIAAGAHVVVTFIGVNKISSDNLPFDVPEGPPLWARPTSATVTPIVKFPEHSGFTWSPDFFHMEIVVEAQSQMLPILHEDDEGDEESTDEEDCAGDWDVPPPDVLLCFSEEGARMERKLRKFIIGDQERALAVQAAKPSRVYELFKASYQGYLVDGCSPPTARSAAVRDARELIEAKTRMTDGSGARSQLSSWSDFN</sequence>
<dbReference type="EMBL" id="MF033386">
    <property type="protein sequence ID" value="AVE17141.1"/>
    <property type="molecule type" value="Genomic_RNA"/>
</dbReference>
<proteinExistence type="predicted"/>
<keyword evidence="2" id="KW-0167">Capsid protein</keyword>
<feature type="compositionally biased region" description="Polar residues" evidence="4">
    <location>
        <begin position="799"/>
        <end position="810"/>
    </location>
</feature>
<name>A0A2L1K509_9VIRU</name>
<protein>
    <submittedName>
        <fullName evidence="6">Capsid protein</fullName>
    </submittedName>
</protein>
<comment type="subcellular location">
    <subcellularLocation>
        <location evidence="1">Virion</location>
    </subcellularLocation>
</comment>
<accession>A0A2L1K509</accession>
<dbReference type="Pfam" id="PF03115">
    <property type="entry name" value="Astro_capsid_N"/>
    <property type="match status" value="1"/>
</dbReference>